<proteinExistence type="predicted"/>
<reference evidence="1" key="1">
    <citation type="journal article" date="2015" name="Nature">
        <title>Complex archaea that bridge the gap between prokaryotes and eukaryotes.</title>
        <authorList>
            <person name="Spang A."/>
            <person name="Saw J.H."/>
            <person name="Jorgensen S.L."/>
            <person name="Zaremba-Niedzwiedzka K."/>
            <person name="Martijn J."/>
            <person name="Lind A.E."/>
            <person name="van Eijk R."/>
            <person name="Schleper C."/>
            <person name="Guy L."/>
            <person name="Ettema T.J."/>
        </authorList>
    </citation>
    <scope>NUCLEOTIDE SEQUENCE</scope>
</reference>
<name>A0A0F9MCN3_9ZZZZ</name>
<dbReference type="EMBL" id="LAZR01009152">
    <property type="protein sequence ID" value="KKM74365.1"/>
    <property type="molecule type" value="Genomic_DNA"/>
</dbReference>
<comment type="caution">
    <text evidence="1">The sequence shown here is derived from an EMBL/GenBank/DDBJ whole genome shotgun (WGS) entry which is preliminary data.</text>
</comment>
<sequence>MYSRAVGGESWSIPSCSILARQATSSRRLSVLAIARSSGNAKSEERWFPAPRREEEVEMEKQEFEMTEALARAVREVGVA</sequence>
<evidence type="ECO:0000313" key="1">
    <source>
        <dbReference type="EMBL" id="KKM74365.1"/>
    </source>
</evidence>
<protein>
    <submittedName>
        <fullName evidence="1">Uncharacterized protein</fullName>
    </submittedName>
</protein>
<organism evidence="1">
    <name type="scientific">marine sediment metagenome</name>
    <dbReference type="NCBI Taxonomy" id="412755"/>
    <lineage>
        <taxon>unclassified sequences</taxon>
        <taxon>metagenomes</taxon>
        <taxon>ecological metagenomes</taxon>
    </lineage>
</organism>
<dbReference type="AlphaFoldDB" id="A0A0F9MCN3"/>
<gene>
    <name evidence="1" type="ORF">LCGC14_1401040</name>
</gene>
<accession>A0A0F9MCN3</accession>